<dbReference type="PANTHER" id="PTHR11227">
    <property type="entry name" value="WD-REPEAT PROTEIN INTERACTING WITH PHOSPHOINOSIDES WIPI -RELATED"/>
    <property type="match status" value="1"/>
</dbReference>
<organism evidence="5 6">
    <name type="scientific">Araneus ventricosus</name>
    <name type="common">Orbweaver spider</name>
    <name type="synonym">Epeira ventricosa</name>
    <dbReference type="NCBI Taxonomy" id="182803"/>
    <lineage>
        <taxon>Eukaryota</taxon>
        <taxon>Metazoa</taxon>
        <taxon>Ecdysozoa</taxon>
        <taxon>Arthropoda</taxon>
        <taxon>Chelicerata</taxon>
        <taxon>Arachnida</taxon>
        <taxon>Araneae</taxon>
        <taxon>Araneomorphae</taxon>
        <taxon>Entelegynae</taxon>
        <taxon>Araneoidea</taxon>
        <taxon>Araneidae</taxon>
        <taxon>Araneus</taxon>
    </lineage>
</organism>
<dbReference type="InterPro" id="IPR036322">
    <property type="entry name" value="WD40_repeat_dom_sf"/>
</dbReference>
<evidence type="ECO:0000256" key="2">
    <source>
        <dbReference type="ARBA" id="ARBA00022737"/>
    </source>
</evidence>
<dbReference type="EMBL" id="BGPR01003172">
    <property type="protein sequence ID" value="GBM84610.1"/>
    <property type="molecule type" value="Genomic_DNA"/>
</dbReference>
<keyword evidence="2" id="KW-0677">Repeat</keyword>
<dbReference type="Gene3D" id="2.130.10.10">
    <property type="entry name" value="YVTN repeat-like/Quinoprotein amine dehydrogenase"/>
    <property type="match status" value="1"/>
</dbReference>
<keyword evidence="1" id="KW-0853">WD repeat</keyword>
<evidence type="ECO:0000256" key="1">
    <source>
        <dbReference type="ARBA" id="ARBA00022574"/>
    </source>
</evidence>
<keyword evidence="6" id="KW-1185">Reference proteome</keyword>
<dbReference type="AlphaFoldDB" id="A0A4Y2J3Y5"/>
<proteinExistence type="inferred from homology"/>
<comment type="similarity">
    <text evidence="3">Belongs to the WD repeat PROPPIN family.</text>
</comment>
<protein>
    <submittedName>
        <fullName evidence="5">WD repeat domain phosphoinositide-interacting protein 2</fullName>
    </submittedName>
</protein>
<gene>
    <name evidence="5" type="primary">WIPI2_2</name>
    <name evidence="5" type="ORF">AVEN_247303_1</name>
</gene>
<feature type="compositionally biased region" description="Basic and acidic residues" evidence="4">
    <location>
        <begin position="334"/>
        <end position="346"/>
    </location>
</feature>
<comment type="caution">
    <text evidence="5">The sequence shown here is derived from an EMBL/GenBank/DDBJ whole genome shotgun (WGS) entry which is preliminary data.</text>
</comment>
<evidence type="ECO:0000313" key="6">
    <source>
        <dbReference type="Proteomes" id="UP000499080"/>
    </source>
</evidence>
<sequence length="437" mass="48307">MADSRDFEASKEILYVSFNQTATGLNIGSKTGYTSYDLNTTNEVIPTFDSPADIKDVRIVERVFSTSLIAYVQLEKPRTLVLIHHVKGLVIIEKSFPNTILSVRMNRSNVVVCLEDRIFIISIKNLTKVIHEITNTPTNEKGLIALTYGEEMKPSFLAYPGSSTIGNIQIFDTIGMVKCAEINCLSFCKNPELLCVSSNTETIHIFKLTPPDVPQPAEEEEPEGWMDMIGRFVTQSAKLLPTQMSGVLTQQRSFAHVHLPFVSKSTVSAISFIRNIPYVVVTSLDGFLYIYDINMDTGGACQLVKQYRLEGPPPKTHRSPDNNRKKYANLDSQKIQERSSELEDKLQPSNAPGPSLNLQNLSQALQEEGLGSNTLEGCSKSVSKSDGPETDASQQHAGFGDNNGFNGAFESCDYFNTVNYSNDSNDALPPILTQVEP</sequence>
<accession>A0A4Y2J3Y5</accession>
<evidence type="ECO:0000256" key="3">
    <source>
        <dbReference type="ARBA" id="ARBA00025740"/>
    </source>
</evidence>
<feature type="region of interest" description="Disordered" evidence="4">
    <location>
        <begin position="310"/>
        <end position="357"/>
    </location>
</feature>
<dbReference type="Proteomes" id="UP000499080">
    <property type="component" value="Unassembled WGS sequence"/>
</dbReference>
<dbReference type="InterPro" id="IPR048720">
    <property type="entry name" value="PROPPIN"/>
</dbReference>
<feature type="region of interest" description="Disordered" evidence="4">
    <location>
        <begin position="372"/>
        <end position="403"/>
    </location>
</feature>
<name>A0A4Y2J3Y5_ARAVE</name>
<evidence type="ECO:0000256" key="4">
    <source>
        <dbReference type="SAM" id="MobiDB-lite"/>
    </source>
</evidence>
<dbReference type="SUPFAM" id="SSF50978">
    <property type="entry name" value="WD40 repeat-like"/>
    <property type="match status" value="1"/>
</dbReference>
<evidence type="ECO:0000313" key="5">
    <source>
        <dbReference type="EMBL" id="GBM84610.1"/>
    </source>
</evidence>
<dbReference type="InterPro" id="IPR015943">
    <property type="entry name" value="WD40/YVTN_repeat-like_dom_sf"/>
</dbReference>
<dbReference type="OrthoDB" id="1667587at2759"/>
<feature type="compositionally biased region" description="Polar residues" evidence="4">
    <location>
        <begin position="372"/>
        <end position="384"/>
    </location>
</feature>
<reference evidence="5 6" key="1">
    <citation type="journal article" date="2019" name="Sci. Rep.">
        <title>Orb-weaving spider Araneus ventricosus genome elucidates the spidroin gene catalogue.</title>
        <authorList>
            <person name="Kono N."/>
            <person name="Nakamura H."/>
            <person name="Ohtoshi R."/>
            <person name="Moran D.A.P."/>
            <person name="Shinohara A."/>
            <person name="Yoshida Y."/>
            <person name="Fujiwara M."/>
            <person name="Mori M."/>
            <person name="Tomita M."/>
            <person name="Arakawa K."/>
        </authorList>
    </citation>
    <scope>NUCLEOTIDE SEQUENCE [LARGE SCALE GENOMIC DNA]</scope>
</reference>
<dbReference type="Pfam" id="PF21032">
    <property type="entry name" value="PROPPIN"/>
    <property type="match status" value="2"/>
</dbReference>